<accession>A0A0L0SNB6</accession>
<proteinExistence type="predicted"/>
<reference evidence="3" key="2">
    <citation type="submission" date="2009-11" db="EMBL/GenBank/DDBJ databases">
        <title>The Genome Sequence of Allomyces macrogynus strain ATCC 38327.</title>
        <authorList>
            <consortium name="The Broad Institute Genome Sequencing Platform"/>
            <person name="Russ C."/>
            <person name="Cuomo C."/>
            <person name="Shea T."/>
            <person name="Young S.K."/>
            <person name="Zeng Q."/>
            <person name="Koehrsen M."/>
            <person name="Haas B."/>
            <person name="Borodovsky M."/>
            <person name="Guigo R."/>
            <person name="Alvarado L."/>
            <person name="Berlin A."/>
            <person name="Borenstein D."/>
            <person name="Chen Z."/>
            <person name="Engels R."/>
            <person name="Freedman E."/>
            <person name="Gellesch M."/>
            <person name="Goldberg J."/>
            <person name="Griggs A."/>
            <person name="Gujja S."/>
            <person name="Heiman D."/>
            <person name="Hepburn T."/>
            <person name="Howarth C."/>
            <person name="Jen D."/>
            <person name="Larson L."/>
            <person name="Lewis B."/>
            <person name="Mehta T."/>
            <person name="Park D."/>
            <person name="Pearson M."/>
            <person name="Roberts A."/>
            <person name="Saif S."/>
            <person name="Shenoy N."/>
            <person name="Sisk P."/>
            <person name="Stolte C."/>
            <person name="Sykes S."/>
            <person name="Walk T."/>
            <person name="White J."/>
            <person name="Yandava C."/>
            <person name="Burger G."/>
            <person name="Gray M.W."/>
            <person name="Holland P.W.H."/>
            <person name="King N."/>
            <person name="Lang F.B.F."/>
            <person name="Roger A.J."/>
            <person name="Ruiz-Trillo I."/>
            <person name="Lander E."/>
            <person name="Nusbaum C."/>
        </authorList>
    </citation>
    <scope>NUCLEOTIDE SEQUENCE [LARGE SCALE GENOMIC DNA]</scope>
    <source>
        <strain evidence="3">ATCC 38327</strain>
    </source>
</reference>
<sequence>MAAGCRRRCWCHAPGPYPVVSPGQASLGILPPGCAWFPAPPAPQVAQTAAQPAAAGGAALDLPTFPAELFTNDVANMLRQQSQTAQQQPPTQQGDAEKAWEAQFAGLAAAAWPSATGGQ</sequence>
<reference evidence="2 3" key="1">
    <citation type="submission" date="2009-11" db="EMBL/GenBank/DDBJ databases">
        <title>Annotation of Allomyces macrogynus ATCC 38327.</title>
        <authorList>
            <consortium name="The Broad Institute Genome Sequencing Platform"/>
            <person name="Russ C."/>
            <person name="Cuomo C."/>
            <person name="Burger G."/>
            <person name="Gray M.W."/>
            <person name="Holland P.W.H."/>
            <person name="King N."/>
            <person name="Lang F.B.F."/>
            <person name="Roger A.J."/>
            <person name="Ruiz-Trillo I."/>
            <person name="Young S.K."/>
            <person name="Zeng Q."/>
            <person name="Gargeya S."/>
            <person name="Fitzgerald M."/>
            <person name="Haas B."/>
            <person name="Abouelleil A."/>
            <person name="Alvarado L."/>
            <person name="Arachchi H.M."/>
            <person name="Berlin A."/>
            <person name="Chapman S.B."/>
            <person name="Gearin G."/>
            <person name="Goldberg J."/>
            <person name="Griggs A."/>
            <person name="Gujja S."/>
            <person name="Hansen M."/>
            <person name="Heiman D."/>
            <person name="Howarth C."/>
            <person name="Larimer J."/>
            <person name="Lui A."/>
            <person name="MacDonald P.J.P."/>
            <person name="McCowen C."/>
            <person name="Montmayeur A."/>
            <person name="Murphy C."/>
            <person name="Neiman D."/>
            <person name="Pearson M."/>
            <person name="Priest M."/>
            <person name="Roberts A."/>
            <person name="Saif S."/>
            <person name="Shea T."/>
            <person name="Sisk P."/>
            <person name="Stolte C."/>
            <person name="Sykes S."/>
            <person name="Wortman J."/>
            <person name="Nusbaum C."/>
            <person name="Birren B."/>
        </authorList>
    </citation>
    <scope>NUCLEOTIDE SEQUENCE [LARGE SCALE GENOMIC DNA]</scope>
    <source>
        <strain evidence="2 3">ATCC 38327</strain>
    </source>
</reference>
<organism evidence="2 3">
    <name type="scientific">Allomyces macrogynus (strain ATCC 38327)</name>
    <name type="common">Allomyces javanicus var. macrogynus</name>
    <dbReference type="NCBI Taxonomy" id="578462"/>
    <lineage>
        <taxon>Eukaryota</taxon>
        <taxon>Fungi</taxon>
        <taxon>Fungi incertae sedis</taxon>
        <taxon>Blastocladiomycota</taxon>
        <taxon>Blastocladiomycetes</taxon>
        <taxon>Blastocladiales</taxon>
        <taxon>Blastocladiaceae</taxon>
        <taxon>Allomyces</taxon>
    </lineage>
</organism>
<evidence type="ECO:0000256" key="1">
    <source>
        <dbReference type="SAM" id="MobiDB-lite"/>
    </source>
</evidence>
<feature type="compositionally biased region" description="Low complexity" evidence="1">
    <location>
        <begin position="80"/>
        <end position="93"/>
    </location>
</feature>
<dbReference type="AlphaFoldDB" id="A0A0L0SNB6"/>
<gene>
    <name evidence="2" type="ORF">AMAG_19098</name>
</gene>
<dbReference type="VEuPathDB" id="FungiDB:AMAG_19098"/>
<evidence type="ECO:0000313" key="2">
    <source>
        <dbReference type="EMBL" id="KNE64011.1"/>
    </source>
</evidence>
<feature type="region of interest" description="Disordered" evidence="1">
    <location>
        <begin position="79"/>
        <end position="99"/>
    </location>
</feature>
<evidence type="ECO:0000313" key="3">
    <source>
        <dbReference type="Proteomes" id="UP000054350"/>
    </source>
</evidence>
<dbReference type="EMBL" id="GG745343">
    <property type="protein sequence ID" value="KNE64011.1"/>
    <property type="molecule type" value="Genomic_DNA"/>
</dbReference>
<keyword evidence="3" id="KW-1185">Reference proteome</keyword>
<name>A0A0L0SNB6_ALLM3</name>
<protein>
    <submittedName>
        <fullName evidence="2">Uncharacterized protein</fullName>
    </submittedName>
</protein>
<dbReference type="Proteomes" id="UP000054350">
    <property type="component" value="Unassembled WGS sequence"/>
</dbReference>